<dbReference type="InterPro" id="IPR000873">
    <property type="entry name" value="AMP-dep_synth/lig_dom"/>
</dbReference>
<evidence type="ECO:0000256" key="4">
    <source>
        <dbReference type="ARBA" id="ARBA00023163"/>
    </source>
</evidence>
<dbReference type="InterPro" id="IPR042099">
    <property type="entry name" value="ANL_N_sf"/>
</dbReference>
<dbReference type="SUPFAM" id="SSF46894">
    <property type="entry name" value="C-terminal effector domain of the bipartite response regulators"/>
    <property type="match status" value="1"/>
</dbReference>
<dbReference type="SUPFAM" id="SSF55781">
    <property type="entry name" value="GAF domain-like"/>
    <property type="match status" value="1"/>
</dbReference>
<proteinExistence type="inferred from homology"/>
<dbReference type="RefSeq" id="WP_154314184.1">
    <property type="nucleotide sequence ID" value="NZ_CAXUGT010000005.1"/>
</dbReference>
<dbReference type="InterPro" id="IPR036388">
    <property type="entry name" value="WH-like_DNA-bd_sf"/>
</dbReference>
<keyword evidence="2" id="KW-0436">Ligase</keyword>
<name>A0A844DX39_EUBRA</name>
<dbReference type="GO" id="GO:0016405">
    <property type="term" value="F:CoA-ligase activity"/>
    <property type="evidence" value="ECO:0007669"/>
    <property type="project" value="TreeGrafter"/>
</dbReference>
<evidence type="ECO:0000256" key="2">
    <source>
        <dbReference type="ARBA" id="ARBA00022598"/>
    </source>
</evidence>
<dbReference type="Gene3D" id="1.10.10.10">
    <property type="entry name" value="Winged helix-like DNA-binding domain superfamily/Winged helix DNA-binding domain"/>
    <property type="match status" value="1"/>
</dbReference>
<dbReference type="PROSITE" id="PS00622">
    <property type="entry name" value="HTH_LUXR_1"/>
    <property type="match status" value="1"/>
</dbReference>
<feature type="domain" description="HTH luxR-type" evidence="5">
    <location>
        <begin position="668"/>
        <end position="733"/>
    </location>
</feature>
<dbReference type="PANTHER" id="PTHR24096">
    <property type="entry name" value="LONG-CHAIN-FATTY-ACID--COA LIGASE"/>
    <property type="match status" value="1"/>
</dbReference>
<dbReference type="Proteomes" id="UP000431304">
    <property type="component" value="Unassembled WGS sequence"/>
</dbReference>
<gene>
    <name evidence="6" type="ORF">GKE72_01890</name>
</gene>
<evidence type="ECO:0000313" key="7">
    <source>
        <dbReference type="Proteomes" id="UP000431304"/>
    </source>
</evidence>
<dbReference type="CDD" id="cd06170">
    <property type="entry name" value="LuxR_C_like"/>
    <property type="match status" value="1"/>
</dbReference>
<evidence type="ECO:0000313" key="6">
    <source>
        <dbReference type="EMBL" id="MSD14839.1"/>
    </source>
</evidence>
<protein>
    <submittedName>
        <fullName evidence="6">AMP-binding protein</fullName>
    </submittedName>
</protein>
<dbReference type="Gene3D" id="3.40.50.12780">
    <property type="entry name" value="N-terminal domain of ligase-like"/>
    <property type="match status" value="1"/>
</dbReference>
<evidence type="ECO:0000259" key="5">
    <source>
        <dbReference type="PROSITE" id="PS50043"/>
    </source>
</evidence>
<keyword evidence="3" id="KW-0805">Transcription regulation</keyword>
<dbReference type="PRINTS" id="PR00038">
    <property type="entry name" value="HTHLUXR"/>
</dbReference>
<organism evidence="6 7">
    <name type="scientific">Eubacterium ramulus</name>
    <dbReference type="NCBI Taxonomy" id="39490"/>
    <lineage>
        <taxon>Bacteria</taxon>
        <taxon>Bacillati</taxon>
        <taxon>Bacillota</taxon>
        <taxon>Clostridia</taxon>
        <taxon>Eubacteriales</taxon>
        <taxon>Eubacteriaceae</taxon>
        <taxon>Eubacterium</taxon>
    </lineage>
</organism>
<dbReference type="InterPro" id="IPR000792">
    <property type="entry name" value="Tscrpt_reg_LuxR_C"/>
</dbReference>
<accession>A0A844DX39</accession>
<dbReference type="InterPro" id="IPR003018">
    <property type="entry name" value="GAF"/>
</dbReference>
<dbReference type="SMART" id="SM00421">
    <property type="entry name" value="HTH_LUXR"/>
    <property type="match status" value="1"/>
</dbReference>
<dbReference type="Pfam" id="PF00196">
    <property type="entry name" value="GerE"/>
    <property type="match status" value="1"/>
</dbReference>
<dbReference type="PANTHER" id="PTHR24096:SF149">
    <property type="entry name" value="AMP-BINDING DOMAIN-CONTAINING PROTEIN-RELATED"/>
    <property type="match status" value="1"/>
</dbReference>
<dbReference type="InterPro" id="IPR029016">
    <property type="entry name" value="GAF-like_dom_sf"/>
</dbReference>
<comment type="caution">
    <text evidence="6">The sequence shown here is derived from an EMBL/GenBank/DDBJ whole genome shotgun (WGS) entry which is preliminary data.</text>
</comment>
<dbReference type="InterPro" id="IPR016032">
    <property type="entry name" value="Sig_transdc_resp-reg_C-effctor"/>
</dbReference>
<dbReference type="GO" id="GO:0003677">
    <property type="term" value="F:DNA binding"/>
    <property type="evidence" value="ECO:0007669"/>
    <property type="project" value="InterPro"/>
</dbReference>
<dbReference type="GO" id="GO:0006355">
    <property type="term" value="P:regulation of DNA-templated transcription"/>
    <property type="evidence" value="ECO:0007669"/>
    <property type="project" value="InterPro"/>
</dbReference>
<keyword evidence="4" id="KW-0804">Transcription</keyword>
<dbReference type="AlphaFoldDB" id="A0A844DX39"/>
<comment type="similarity">
    <text evidence="1">Belongs to the ATP-dependent AMP-binding enzyme family.</text>
</comment>
<reference evidence="6 7" key="1">
    <citation type="journal article" date="2019" name="Nat. Med.">
        <title>A library of human gut bacterial isolates paired with longitudinal multiomics data enables mechanistic microbiome research.</title>
        <authorList>
            <person name="Poyet M."/>
            <person name="Groussin M."/>
            <person name="Gibbons S.M."/>
            <person name="Avila-Pacheco J."/>
            <person name="Jiang X."/>
            <person name="Kearney S.M."/>
            <person name="Perrotta A.R."/>
            <person name="Berdy B."/>
            <person name="Zhao S."/>
            <person name="Lieberman T.D."/>
            <person name="Swanson P.K."/>
            <person name="Smith M."/>
            <person name="Roesemann S."/>
            <person name="Alexander J.E."/>
            <person name="Rich S.A."/>
            <person name="Livny J."/>
            <person name="Vlamakis H."/>
            <person name="Clish C."/>
            <person name="Bullock K."/>
            <person name="Deik A."/>
            <person name="Scott J."/>
            <person name="Pierce K.A."/>
            <person name="Xavier R.J."/>
            <person name="Alm E.J."/>
        </authorList>
    </citation>
    <scope>NUCLEOTIDE SEQUENCE [LARGE SCALE GENOMIC DNA]</scope>
    <source>
        <strain evidence="6 7">BIOML-A3</strain>
    </source>
</reference>
<evidence type="ECO:0000256" key="1">
    <source>
        <dbReference type="ARBA" id="ARBA00006432"/>
    </source>
</evidence>
<dbReference type="Pfam" id="PF00501">
    <property type="entry name" value="AMP-binding"/>
    <property type="match status" value="1"/>
</dbReference>
<sequence length="755" mass="87074">MNAVERFRQVAENNSEKKILYDAGKEYTYGELERQLDQICARLTKLDNREVLAVSTSKQAELLLYYLAAVERHLYYLPLPPNMTMQEKAENQKLLQMSGSMPFRGCSMVHVDKLKETEEEGEIIFSTGGTSGQKRYVCISHEILYQRCMEAYEYDRNEPDMETLLLTPVWRYLGFKELLRMVLRNQSVTVAPHKDIDAMIKTLQQRRITYVILKSSILSNIIYHESFRTEYFSSVRVLRYCQEPMPMETLIQMQALYPDLQFYSDYGLTETAGTIGVMGPEIHQNAGVCHHIPTTGSFLECVEVALKDESGKEVSGAEVGELYIHVPYQCQNYLGGDRLGYWISTGDMGWFDRDGFFNLSGFRKKVPGQSSGDMYVLPAMARKKYVSIPLRNQLLTQNMAAESMFQNMLALIHASLNVDEIKHFYFEIVPHIVDADAYGFELFPIEIESAGWKNVADQSWYQDAFEDPYQHEVYLVKESRILTVKELEAIYSSGLDFLYLPLFSRNAQMHGTLIFAKSKEKGKFTSREITLLKQLSHHVNLAVLNARIFQEIQTRQLMLQSTMDFSETGTALSNLNDTIYYMNSALHTMIECEDVNLLQSSSLLDHLKENIYQLKYSGKEEVTASFACYFKESQMPLLLQIRSVRLSAENEFVAHFISRQQPEEEINFGDLQQRLSRKEIEVMRYLCKGIMYKDIADAMGISVNTVNFHIKNIYRKMNVNSRNELLNEILYLGSNGLQYKPLDDSVQKQEIISEI</sequence>
<dbReference type="SMART" id="SM00065">
    <property type="entry name" value="GAF"/>
    <property type="match status" value="1"/>
</dbReference>
<dbReference type="SUPFAM" id="SSF56801">
    <property type="entry name" value="Acetyl-CoA synthetase-like"/>
    <property type="match status" value="1"/>
</dbReference>
<dbReference type="PROSITE" id="PS50043">
    <property type="entry name" value="HTH_LUXR_2"/>
    <property type="match status" value="1"/>
</dbReference>
<evidence type="ECO:0000256" key="3">
    <source>
        <dbReference type="ARBA" id="ARBA00023015"/>
    </source>
</evidence>
<dbReference type="Gene3D" id="3.30.450.40">
    <property type="match status" value="1"/>
</dbReference>
<dbReference type="EMBL" id="WKRA01000002">
    <property type="protein sequence ID" value="MSD14839.1"/>
    <property type="molecule type" value="Genomic_DNA"/>
</dbReference>